<dbReference type="InterPro" id="IPR032281">
    <property type="entry name" value="Ribosomal_uS2_C"/>
</dbReference>
<dbReference type="InterPro" id="IPR023591">
    <property type="entry name" value="Ribosomal_uS2_flav_dom_sf"/>
</dbReference>
<dbReference type="InterPro" id="IPR005707">
    <property type="entry name" value="Ribosomal_uS2_euk/arc"/>
</dbReference>
<keyword evidence="5" id="KW-1185">Reference proteome</keyword>
<evidence type="ECO:0000259" key="3">
    <source>
        <dbReference type="Pfam" id="PF16122"/>
    </source>
</evidence>
<dbReference type="Pfam" id="PF16122">
    <property type="entry name" value="40S_SA_C"/>
    <property type="match status" value="1"/>
</dbReference>
<dbReference type="GO" id="GO:0006412">
    <property type="term" value="P:translation"/>
    <property type="evidence" value="ECO:0007669"/>
    <property type="project" value="InterPro"/>
</dbReference>
<protein>
    <recommendedName>
        <fullName evidence="3">Small ribosomal subunit protein uS2 C-terminal domain-containing protein</fullName>
    </recommendedName>
</protein>
<gene>
    <name evidence="4" type="ORF">FD755_021751</name>
</gene>
<keyword evidence="2" id="KW-0687">Ribonucleoprotein</keyword>
<accession>A0A5N3W2M3</accession>
<dbReference type="EMBL" id="VCEB01000020">
    <property type="protein sequence ID" value="KAB0355810.1"/>
    <property type="molecule type" value="Genomic_DNA"/>
</dbReference>
<dbReference type="Gene3D" id="3.40.50.10490">
    <property type="entry name" value="Glucose-6-phosphate isomerase like protein, domain 1"/>
    <property type="match status" value="1"/>
</dbReference>
<feature type="domain" description="Small ribosomal subunit protein uS2 C-terminal" evidence="3">
    <location>
        <begin position="140"/>
        <end position="205"/>
    </location>
</feature>
<dbReference type="PANTHER" id="PTHR11489">
    <property type="entry name" value="40S RIBOSOMAL PROTEIN SA"/>
    <property type="match status" value="1"/>
</dbReference>
<evidence type="ECO:0000313" key="4">
    <source>
        <dbReference type="EMBL" id="KAB0355810.1"/>
    </source>
</evidence>
<evidence type="ECO:0000256" key="1">
    <source>
        <dbReference type="ARBA" id="ARBA00022980"/>
    </source>
</evidence>
<evidence type="ECO:0000313" key="5">
    <source>
        <dbReference type="Proteomes" id="UP000326062"/>
    </source>
</evidence>
<dbReference type="GO" id="GO:0015935">
    <property type="term" value="C:small ribosomal subunit"/>
    <property type="evidence" value="ECO:0007669"/>
    <property type="project" value="InterPro"/>
</dbReference>
<keyword evidence="1" id="KW-0689">Ribosomal protein</keyword>
<dbReference type="GO" id="GO:0003735">
    <property type="term" value="F:structural constituent of ribosome"/>
    <property type="evidence" value="ECO:0007669"/>
    <property type="project" value="InterPro"/>
</dbReference>
<proteinExistence type="predicted"/>
<reference evidence="4 5" key="1">
    <citation type="submission" date="2019-06" db="EMBL/GenBank/DDBJ databases">
        <title>Discovery of a novel chromosome fission-fusion reversal in muntjac.</title>
        <authorList>
            <person name="Mudd A.B."/>
            <person name="Bredeson J.V."/>
            <person name="Baum R."/>
            <person name="Hockemeyer D."/>
            <person name="Rokhsar D.S."/>
        </authorList>
    </citation>
    <scope>NUCLEOTIDE SEQUENCE [LARGE SCALE GENOMIC DNA]</scope>
    <source>
        <strain evidence="4">UCam_UCB_Mr</strain>
        <tissue evidence="4">Fibroblast cell line</tissue>
    </source>
</reference>
<dbReference type="AlphaFoldDB" id="A0A5N3W2M3"/>
<name>A0A5N3W2M3_MUNRE</name>
<comment type="caution">
    <text evidence="4">The sequence shown here is derived from an EMBL/GenBank/DDBJ whole genome shotgun (WGS) entry which is preliminary data.</text>
</comment>
<sequence>MSKVLDVLQMKEKDVLKFRAAGTHLELGRSFCWQRVIGAIENPTDVSVTFSRNTGQSAVLEFFAAPGATPIAGRFTSGNFINHIQAAFLGPRLLPLPEASDVNPFSIALCSTDSPLSEVLHMRGPISCEHPLKVMSDLRFYKNPKETDKGKQEAAEKAVTREEFPGDWTTLVPKFTACSAKVMDWSEGVLMLFVSIQLSAAPTAQTTERVGTTME</sequence>
<dbReference type="SUPFAM" id="SSF52313">
    <property type="entry name" value="Ribosomal protein S2"/>
    <property type="match status" value="1"/>
</dbReference>
<evidence type="ECO:0000256" key="2">
    <source>
        <dbReference type="ARBA" id="ARBA00023274"/>
    </source>
</evidence>
<organism evidence="4 5">
    <name type="scientific">Muntiacus reevesi</name>
    <name type="common">Reeves' muntjac</name>
    <name type="synonym">Cervus reevesi</name>
    <dbReference type="NCBI Taxonomy" id="9886"/>
    <lineage>
        <taxon>Eukaryota</taxon>
        <taxon>Metazoa</taxon>
        <taxon>Chordata</taxon>
        <taxon>Craniata</taxon>
        <taxon>Vertebrata</taxon>
        <taxon>Euteleostomi</taxon>
        <taxon>Mammalia</taxon>
        <taxon>Eutheria</taxon>
        <taxon>Laurasiatheria</taxon>
        <taxon>Artiodactyla</taxon>
        <taxon>Ruminantia</taxon>
        <taxon>Pecora</taxon>
        <taxon>Cervidae</taxon>
        <taxon>Muntiacinae</taxon>
        <taxon>Muntiacus</taxon>
    </lineage>
</organism>
<dbReference type="Proteomes" id="UP000326062">
    <property type="component" value="Chromosome 14"/>
</dbReference>